<accession>A0A8D8HQB4</accession>
<organism evidence="1">
    <name type="scientific">Culex pipiens</name>
    <name type="common">House mosquito</name>
    <dbReference type="NCBI Taxonomy" id="7175"/>
    <lineage>
        <taxon>Eukaryota</taxon>
        <taxon>Metazoa</taxon>
        <taxon>Ecdysozoa</taxon>
        <taxon>Arthropoda</taxon>
        <taxon>Hexapoda</taxon>
        <taxon>Insecta</taxon>
        <taxon>Pterygota</taxon>
        <taxon>Neoptera</taxon>
        <taxon>Endopterygota</taxon>
        <taxon>Diptera</taxon>
        <taxon>Nematocera</taxon>
        <taxon>Culicoidea</taxon>
        <taxon>Culicidae</taxon>
        <taxon>Culicinae</taxon>
        <taxon>Culicini</taxon>
        <taxon>Culex</taxon>
        <taxon>Culex</taxon>
    </lineage>
</organism>
<dbReference type="EMBL" id="HBUE01220514">
    <property type="protein sequence ID" value="CAG6539398.1"/>
    <property type="molecule type" value="Transcribed_RNA"/>
</dbReference>
<dbReference type="AlphaFoldDB" id="A0A8D8HQB4"/>
<proteinExistence type="predicted"/>
<sequence>MRFRLLRLERGSGVQRGYRRTGPGARLQHPQLLLLAGRLDDGKVPVEPHPQHVAAPQGQAHAGVHDAPVHPVQDQVFRLLFHRFFFFLLGRFREVLQDFA</sequence>
<name>A0A8D8HQB4_CULPI</name>
<dbReference type="EMBL" id="HBUE01327125">
    <property type="protein sequence ID" value="CAG6591427.1"/>
    <property type="molecule type" value="Transcribed_RNA"/>
</dbReference>
<evidence type="ECO:0000313" key="1">
    <source>
        <dbReference type="EMBL" id="CAG6539398.1"/>
    </source>
</evidence>
<reference evidence="1" key="1">
    <citation type="submission" date="2021-05" db="EMBL/GenBank/DDBJ databases">
        <authorList>
            <person name="Alioto T."/>
            <person name="Alioto T."/>
            <person name="Gomez Garrido J."/>
        </authorList>
    </citation>
    <scope>NUCLEOTIDE SEQUENCE</scope>
</reference>
<protein>
    <submittedName>
        <fullName evidence="1">(northern house mosquito) hypothetical protein</fullName>
    </submittedName>
</protein>